<dbReference type="Proteomes" id="UP000293142">
    <property type="component" value="Unassembled WGS sequence"/>
</dbReference>
<dbReference type="AlphaFoldDB" id="A0A4V2J352"/>
<organism evidence="6 7">
    <name type="scientific">Paenibacillus thalictri</name>
    <dbReference type="NCBI Taxonomy" id="2527873"/>
    <lineage>
        <taxon>Bacteria</taxon>
        <taxon>Bacillati</taxon>
        <taxon>Bacillota</taxon>
        <taxon>Bacilli</taxon>
        <taxon>Bacillales</taxon>
        <taxon>Paenibacillaceae</taxon>
        <taxon>Paenibacillus</taxon>
    </lineage>
</organism>
<dbReference type="InterPro" id="IPR006710">
    <property type="entry name" value="Glyco_hydro_43"/>
</dbReference>
<comment type="similarity">
    <text evidence="1">Belongs to the glycosyl hydrolase 43 family.</text>
</comment>
<evidence type="ECO:0008006" key="8">
    <source>
        <dbReference type="Google" id="ProtNLM"/>
    </source>
</evidence>
<keyword evidence="5" id="KW-0326">Glycosidase</keyword>
<comment type="caution">
    <text evidence="6">The sequence shown here is derived from an EMBL/GenBank/DDBJ whole genome shotgun (WGS) entry which is preliminary data.</text>
</comment>
<evidence type="ECO:0000313" key="6">
    <source>
        <dbReference type="EMBL" id="TBL69842.1"/>
    </source>
</evidence>
<dbReference type="InterPro" id="IPR052176">
    <property type="entry name" value="Glycosyl_Hydrlase_43_Enz"/>
</dbReference>
<proteinExistence type="inferred from homology"/>
<dbReference type="PANTHER" id="PTHR43772:SF2">
    <property type="entry name" value="PUTATIVE (AFU_ORTHOLOGUE AFUA_2G04480)-RELATED"/>
    <property type="match status" value="1"/>
</dbReference>
<evidence type="ECO:0000256" key="5">
    <source>
        <dbReference type="ARBA" id="ARBA00023295"/>
    </source>
</evidence>
<dbReference type="Pfam" id="PF04616">
    <property type="entry name" value="Glyco_hydro_43"/>
    <property type="match status" value="1"/>
</dbReference>
<dbReference type="OrthoDB" id="9801455at2"/>
<dbReference type="EMBL" id="SIRE01000036">
    <property type="protein sequence ID" value="TBL69842.1"/>
    <property type="molecule type" value="Genomic_DNA"/>
</dbReference>
<dbReference type="GO" id="GO:0045493">
    <property type="term" value="P:xylan catabolic process"/>
    <property type="evidence" value="ECO:0007669"/>
    <property type="project" value="UniProtKB-KW"/>
</dbReference>
<reference evidence="6 7" key="1">
    <citation type="submission" date="2019-02" db="EMBL/GenBank/DDBJ databases">
        <title>Paenibacillus sp. nov., isolated from surface-sterilized tissue of Thalictrum simplex L.</title>
        <authorList>
            <person name="Tuo L."/>
        </authorList>
    </citation>
    <scope>NUCLEOTIDE SEQUENCE [LARGE SCALE GENOMIC DNA]</scope>
    <source>
        <strain evidence="6 7">N2SHLJ1</strain>
    </source>
</reference>
<keyword evidence="3" id="KW-0378">Hydrolase</keyword>
<dbReference type="SUPFAM" id="SSF75005">
    <property type="entry name" value="Arabinanase/levansucrase/invertase"/>
    <property type="match status" value="1"/>
</dbReference>
<keyword evidence="4" id="KW-0119">Carbohydrate metabolism</keyword>
<protein>
    <recommendedName>
        <fullName evidence="8">Glycosyl hydrolase family 43</fullName>
    </recommendedName>
</protein>
<gene>
    <name evidence="6" type="ORF">EYB31_35245</name>
</gene>
<evidence type="ECO:0000256" key="3">
    <source>
        <dbReference type="ARBA" id="ARBA00022801"/>
    </source>
</evidence>
<sequence length="100" mass="11371">MRLTWSIYDTRDVRYQVRYAVSSSVYGPYEAPESNIVICPAGEISGTGHASLTLYQDEWYLFYHRMGQGKTGYDRQVCCDKWEFVHGHPVPIVPTDGGSC</sequence>
<accession>A0A4V2J352</accession>
<evidence type="ECO:0000256" key="2">
    <source>
        <dbReference type="ARBA" id="ARBA00022651"/>
    </source>
</evidence>
<evidence type="ECO:0000256" key="1">
    <source>
        <dbReference type="ARBA" id="ARBA00009865"/>
    </source>
</evidence>
<evidence type="ECO:0000256" key="4">
    <source>
        <dbReference type="ARBA" id="ARBA00023277"/>
    </source>
</evidence>
<keyword evidence="7" id="KW-1185">Reference proteome</keyword>
<evidence type="ECO:0000313" key="7">
    <source>
        <dbReference type="Proteomes" id="UP000293142"/>
    </source>
</evidence>
<dbReference type="Gene3D" id="2.115.10.20">
    <property type="entry name" value="Glycosyl hydrolase domain, family 43"/>
    <property type="match status" value="1"/>
</dbReference>
<dbReference type="RefSeq" id="WP_131018304.1">
    <property type="nucleotide sequence ID" value="NZ_SIRE01000036.1"/>
</dbReference>
<keyword evidence="2" id="KW-0858">Xylan degradation</keyword>
<name>A0A4V2J352_9BACL</name>
<dbReference type="GO" id="GO:0004553">
    <property type="term" value="F:hydrolase activity, hydrolyzing O-glycosyl compounds"/>
    <property type="evidence" value="ECO:0007669"/>
    <property type="project" value="InterPro"/>
</dbReference>
<dbReference type="PANTHER" id="PTHR43772">
    <property type="entry name" value="ENDO-1,4-BETA-XYLANASE"/>
    <property type="match status" value="1"/>
</dbReference>
<dbReference type="InterPro" id="IPR023296">
    <property type="entry name" value="Glyco_hydro_beta-prop_sf"/>
</dbReference>
<keyword evidence="2" id="KW-0624">Polysaccharide degradation</keyword>